<dbReference type="Gene3D" id="3.90.1150.10">
    <property type="entry name" value="Aspartate Aminotransferase, domain 1"/>
    <property type="match status" value="1"/>
</dbReference>
<reference evidence="3 4" key="1">
    <citation type="submission" date="2015-04" db="EMBL/GenBank/DDBJ databases">
        <title>Complete genome sequence of Schizopora paradoxa KUC8140, a cosmopolitan wood degrader in East Asia.</title>
        <authorList>
            <consortium name="DOE Joint Genome Institute"/>
            <person name="Min B."/>
            <person name="Park H."/>
            <person name="Jang Y."/>
            <person name="Kim J.-J."/>
            <person name="Kim K.H."/>
            <person name="Pangilinan J."/>
            <person name="Lipzen A."/>
            <person name="Riley R."/>
            <person name="Grigoriev I.V."/>
            <person name="Spatafora J.W."/>
            <person name="Choi I.-G."/>
        </authorList>
    </citation>
    <scope>NUCLEOTIDE SEQUENCE [LARGE SCALE GENOMIC DNA]</scope>
    <source>
        <strain evidence="3 4">KUC8140</strain>
    </source>
</reference>
<dbReference type="SUPFAM" id="SSF53383">
    <property type="entry name" value="PLP-dependent transferases"/>
    <property type="match status" value="1"/>
</dbReference>
<dbReference type="Pfam" id="PF00266">
    <property type="entry name" value="Aminotran_5"/>
    <property type="match status" value="1"/>
</dbReference>
<evidence type="ECO:0000313" key="4">
    <source>
        <dbReference type="Proteomes" id="UP000053477"/>
    </source>
</evidence>
<proteinExistence type="predicted"/>
<dbReference type="OrthoDB" id="5978656at2759"/>
<dbReference type="InParanoid" id="A0A0H2R8C6"/>
<dbReference type="InterPro" id="IPR015422">
    <property type="entry name" value="PyrdxlP-dep_Trfase_small"/>
</dbReference>
<gene>
    <name evidence="3" type="ORF">SCHPADRAFT_838916</name>
</gene>
<dbReference type="PANTHER" id="PTHR43092:SF2">
    <property type="entry name" value="HERCYNYLCYSTEINE SULFOXIDE LYASE"/>
    <property type="match status" value="1"/>
</dbReference>
<dbReference type="STRING" id="27342.A0A0H2R8C6"/>
<protein>
    <submittedName>
        <fullName evidence="3">PLP-dependent transferase</fullName>
    </submittedName>
</protein>
<keyword evidence="3" id="KW-0808">Transferase</keyword>
<dbReference type="FunCoup" id="A0A0H2R8C6">
    <property type="interactions" value="16"/>
</dbReference>
<feature type="domain" description="Aminotransferase class V" evidence="2">
    <location>
        <begin position="61"/>
        <end position="346"/>
    </location>
</feature>
<name>A0A0H2R8C6_9AGAM</name>
<keyword evidence="4" id="KW-1185">Reference proteome</keyword>
<dbReference type="Gene3D" id="3.40.640.10">
    <property type="entry name" value="Type I PLP-dependent aspartate aminotransferase-like (Major domain)"/>
    <property type="match status" value="1"/>
</dbReference>
<dbReference type="EMBL" id="KQ086268">
    <property type="protein sequence ID" value="KLO05778.1"/>
    <property type="molecule type" value="Genomic_DNA"/>
</dbReference>
<evidence type="ECO:0000256" key="1">
    <source>
        <dbReference type="ARBA" id="ARBA00022898"/>
    </source>
</evidence>
<dbReference type="InterPro" id="IPR000192">
    <property type="entry name" value="Aminotrans_V_dom"/>
</dbReference>
<dbReference type="AlphaFoldDB" id="A0A0H2R8C6"/>
<accession>A0A0H2R8C6</accession>
<dbReference type="GO" id="GO:0016740">
    <property type="term" value="F:transferase activity"/>
    <property type="evidence" value="ECO:0007669"/>
    <property type="project" value="UniProtKB-KW"/>
</dbReference>
<dbReference type="PANTHER" id="PTHR43092">
    <property type="entry name" value="L-CYSTEINE DESULFHYDRASE"/>
    <property type="match status" value="1"/>
</dbReference>
<keyword evidence="1" id="KW-0663">Pyridoxal phosphate</keyword>
<dbReference type="Proteomes" id="UP000053477">
    <property type="component" value="Unassembled WGS sequence"/>
</dbReference>
<dbReference type="InterPro" id="IPR015424">
    <property type="entry name" value="PyrdxlP-dep_Trfase"/>
</dbReference>
<evidence type="ECO:0000259" key="2">
    <source>
        <dbReference type="Pfam" id="PF00266"/>
    </source>
</evidence>
<evidence type="ECO:0000313" key="3">
    <source>
        <dbReference type="EMBL" id="KLO05778.1"/>
    </source>
</evidence>
<organism evidence="3 4">
    <name type="scientific">Schizopora paradoxa</name>
    <dbReference type="NCBI Taxonomy" id="27342"/>
    <lineage>
        <taxon>Eukaryota</taxon>
        <taxon>Fungi</taxon>
        <taxon>Dikarya</taxon>
        <taxon>Basidiomycota</taxon>
        <taxon>Agaricomycotina</taxon>
        <taxon>Agaricomycetes</taxon>
        <taxon>Hymenochaetales</taxon>
        <taxon>Schizoporaceae</taxon>
        <taxon>Schizopora</taxon>
    </lineage>
</organism>
<dbReference type="InterPro" id="IPR015421">
    <property type="entry name" value="PyrdxlP-dep_Trfase_major"/>
</dbReference>
<sequence>MLSSPAPEFGHPMLEYFGFKPGYINLNSGSYGAPPNYVLEACAKKSKEIEENPDIFMRFNYPLQLRKARERVAKLIHADVDDCVLVTNATLGVNTVLRNLQWDKEDIIVFTSVTYGAVERTIKHECDLPPGPQYSSMTIKFPTTKEDILKNFREHLKVLPRQNGNKIVAVIDGIVSNPGALLPWEKMVEICREEGVVSVVDAAHNIGQQVDIDVAAANPDFWISNCHKWLYAKRGCAVLYVPKRNQHLIKSSIPTSWSYVSPSDPPGRPEAPNFIEQFNKNGTADYAPFLSVTAALDFREWLGGEDKINKYCHELALAGGGRLAELLGTSVMDEDGEFTANMVNVRLPLDDVPGSVATNSKIMRALLFDWNCYAAHFYHNGSWWVRCSSQIWNEVSDFEYLGKALLKICEDVRKEAK</sequence>